<proteinExistence type="inferred from homology"/>
<accession>A0ABD6EZR6</accession>
<protein>
    <submittedName>
        <fullName evidence="5">Uncharacterized protein</fullName>
    </submittedName>
</protein>
<evidence type="ECO:0000256" key="4">
    <source>
        <dbReference type="ARBA" id="ARBA00023002"/>
    </source>
</evidence>
<name>A0ABD6EZR6_9BILA</name>
<reference evidence="5 6" key="1">
    <citation type="submission" date="2024-08" db="EMBL/GenBank/DDBJ databases">
        <title>Gnathostoma spinigerum genome.</title>
        <authorList>
            <person name="Gonzalez-Bertolin B."/>
            <person name="Monzon S."/>
            <person name="Zaballos A."/>
            <person name="Jimenez P."/>
            <person name="Dekumyoy P."/>
            <person name="Varona S."/>
            <person name="Cuesta I."/>
            <person name="Sumanam S."/>
            <person name="Adisakwattana P."/>
            <person name="Gasser R.B."/>
            <person name="Hernandez-Gonzalez A."/>
            <person name="Young N.D."/>
            <person name="Perteguer M.J."/>
        </authorList>
    </citation>
    <scope>NUCLEOTIDE SEQUENCE [LARGE SCALE GENOMIC DNA]</scope>
    <source>
        <strain evidence="5">AL3</strain>
        <tissue evidence="5">Liver</tissue>
    </source>
</reference>
<evidence type="ECO:0000256" key="2">
    <source>
        <dbReference type="ARBA" id="ARBA00022630"/>
    </source>
</evidence>
<dbReference type="EMBL" id="JBGFUD010026757">
    <property type="protein sequence ID" value="MFH4985030.1"/>
    <property type="molecule type" value="Genomic_DNA"/>
</dbReference>
<dbReference type="GO" id="GO:0016491">
    <property type="term" value="F:oxidoreductase activity"/>
    <property type="evidence" value="ECO:0007669"/>
    <property type="project" value="UniProtKB-KW"/>
</dbReference>
<organism evidence="5 6">
    <name type="scientific">Gnathostoma spinigerum</name>
    <dbReference type="NCBI Taxonomy" id="75299"/>
    <lineage>
        <taxon>Eukaryota</taxon>
        <taxon>Metazoa</taxon>
        <taxon>Ecdysozoa</taxon>
        <taxon>Nematoda</taxon>
        <taxon>Chromadorea</taxon>
        <taxon>Rhabditida</taxon>
        <taxon>Spirurina</taxon>
        <taxon>Gnathostomatomorpha</taxon>
        <taxon>Gnathostomatoidea</taxon>
        <taxon>Gnathostomatidae</taxon>
        <taxon>Gnathostoma</taxon>
    </lineage>
</organism>
<keyword evidence="4" id="KW-0560">Oxidoreductase</keyword>
<keyword evidence="3" id="KW-0274">FAD</keyword>
<dbReference type="Pfam" id="PF00743">
    <property type="entry name" value="FMO-like"/>
    <property type="match status" value="1"/>
</dbReference>
<evidence type="ECO:0000313" key="5">
    <source>
        <dbReference type="EMBL" id="MFH4985030.1"/>
    </source>
</evidence>
<evidence type="ECO:0000256" key="1">
    <source>
        <dbReference type="ARBA" id="ARBA00009183"/>
    </source>
</evidence>
<dbReference type="InterPro" id="IPR050346">
    <property type="entry name" value="FMO-like"/>
</dbReference>
<keyword evidence="6" id="KW-1185">Reference proteome</keyword>
<dbReference type="Proteomes" id="UP001608902">
    <property type="component" value="Unassembled WGS sequence"/>
</dbReference>
<dbReference type="Gene3D" id="3.50.50.60">
    <property type="entry name" value="FAD/NAD(P)-binding domain"/>
    <property type="match status" value="1"/>
</dbReference>
<evidence type="ECO:0000313" key="6">
    <source>
        <dbReference type="Proteomes" id="UP001608902"/>
    </source>
</evidence>
<dbReference type="InterPro" id="IPR036188">
    <property type="entry name" value="FAD/NAD-bd_sf"/>
</dbReference>
<comment type="similarity">
    <text evidence="1">Belongs to the FMO family.</text>
</comment>
<evidence type="ECO:0000256" key="3">
    <source>
        <dbReference type="ARBA" id="ARBA00022827"/>
    </source>
</evidence>
<dbReference type="PANTHER" id="PTHR23023">
    <property type="entry name" value="DIMETHYLANILINE MONOOXYGENASE"/>
    <property type="match status" value="1"/>
</dbReference>
<sequence>MNFKNTLAIIGLVQPAGSIMPISEMQCRVFCEVMARRCSLPTAMEMQEDIDKKKKQMAKEFICRRRHTIQVWYPTYMDELAKLIHVKPNIYKFWITDPKFAWRL</sequence>
<dbReference type="InterPro" id="IPR020946">
    <property type="entry name" value="Flavin_mOase-like"/>
</dbReference>
<feature type="non-terminal residue" evidence="5">
    <location>
        <position position="104"/>
    </location>
</feature>
<gene>
    <name evidence="5" type="ORF">AB6A40_011739</name>
</gene>
<keyword evidence="2" id="KW-0285">Flavoprotein</keyword>
<dbReference type="AlphaFoldDB" id="A0ABD6EZR6"/>
<comment type="caution">
    <text evidence="5">The sequence shown here is derived from an EMBL/GenBank/DDBJ whole genome shotgun (WGS) entry which is preliminary data.</text>
</comment>